<proteinExistence type="predicted"/>
<name>A0ABS7REZ1_9ACTN</name>
<organism evidence="1 2">
    <name type="scientific">Nocardioides jiangsuensis</name>
    <dbReference type="NCBI Taxonomy" id="2866161"/>
    <lineage>
        <taxon>Bacteria</taxon>
        <taxon>Bacillati</taxon>
        <taxon>Actinomycetota</taxon>
        <taxon>Actinomycetes</taxon>
        <taxon>Propionibacteriales</taxon>
        <taxon>Nocardioidaceae</taxon>
        <taxon>Nocardioides</taxon>
    </lineage>
</organism>
<sequence>MTSSAPLTFPAWTAALGDRGLTVLSPSHRVPVALWLRSAEHGMLHFFARGTRVVLRTHRPEDLTWLLLRSECDCAEHRTAGAGRRLVLRPGAVPVAEVVLDGAAAHDWRGYDAGLIDVPTAAAVFDRLLADLAEPVQAHGAVA</sequence>
<keyword evidence="2" id="KW-1185">Reference proteome</keyword>
<comment type="caution">
    <text evidence="1">The sequence shown here is derived from an EMBL/GenBank/DDBJ whole genome shotgun (WGS) entry which is preliminary data.</text>
</comment>
<evidence type="ECO:0008006" key="3">
    <source>
        <dbReference type="Google" id="ProtNLM"/>
    </source>
</evidence>
<evidence type="ECO:0000313" key="2">
    <source>
        <dbReference type="Proteomes" id="UP000754710"/>
    </source>
</evidence>
<dbReference type="RefSeq" id="WP_221023376.1">
    <property type="nucleotide sequence ID" value="NZ_JAIEZQ010000001.1"/>
</dbReference>
<gene>
    <name evidence="1" type="ORF">K1X13_02055</name>
</gene>
<protein>
    <recommendedName>
        <fullName evidence="3">Pyridoxamine 5'-phosphate oxidase</fullName>
    </recommendedName>
</protein>
<dbReference type="Proteomes" id="UP000754710">
    <property type="component" value="Unassembled WGS sequence"/>
</dbReference>
<accession>A0ABS7REZ1</accession>
<reference evidence="1 2" key="1">
    <citation type="submission" date="2021-08" db="EMBL/GenBank/DDBJ databases">
        <title>Nocardioides bacterium WL0053 sp. nov., isolated from the sediment.</title>
        <authorList>
            <person name="Wang L."/>
            <person name="Zhang D."/>
            <person name="Zhang A."/>
        </authorList>
    </citation>
    <scope>NUCLEOTIDE SEQUENCE [LARGE SCALE GENOMIC DNA]</scope>
    <source>
        <strain evidence="1 2">WL0053</strain>
    </source>
</reference>
<evidence type="ECO:0000313" key="1">
    <source>
        <dbReference type="EMBL" id="MBY9073595.1"/>
    </source>
</evidence>
<dbReference type="EMBL" id="JAIEZQ010000001">
    <property type="protein sequence ID" value="MBY9073595.1"/>
    <property type="molecule type" value="Genomic_DNA"/>
</dbReference>